<protein>
    <submittedName>
        <fullName evidence="1">Uncharacterized protein</fullName>
    </submittedName>
</protein>
<sequence>MIVKPLLTIHQKNGFLRGRCRQENYMRTIELKPLSRKMREFVAELRVSTQDKPFFCSDIRHFMRTLNISENTLSTRLYTLVRCGVFTTSGIGSRGYYQYTWTPEFLKQAEPLRVHEILPAPIWHESFLFDTQHSAKTIAESIVKKLSGLPKTKQHEVAKHLLLLINET</sequence>
<name>A0A1F7W9L1_9BACT</name>
<accession>A0A1F7W9L1</accession>
<proteinExistence type="predicted"/>
<evidence type="ECO:0000313" key="2">
    <source>
        <dbReference type="Proteomes" id="UP000177331"/>
    </source>
</evidence>
<dbReference type="Proteomes" id="UP000177331">
    <property type="component" value="Unassembled WGS sequence"/>
</dbReference>
<gene>
    <name evidence="1" type="ORF">A2318_00845</name>
</gene>
<comment type="caution">
    <text evidence="1">The sequence shown here is derived from an EMBL/GenBank/DDBJ whole genome shotgun (WGS) entry which is preliminary data.</text>
</comment>
<organism evidence="1 2">
    <name type="scientific">Candidatus Uhrbacteria bacterium RIFOXYB2_FULL_45_11</name>
    <dbReference type="NCBI Taxonomy" id="1802421"/>
    <lineage>
        <taxon>Bacteria</taxon>
        <taxon>Candidatus Uhriibacteriota</taxon>
    </lineage>
</organism>
<reference evidence="1 2" key="1">
    <citation type="journal article" date="2016" name="Nat. Commun.">
        <title>Thousands of microbial genomes shed light on interconnected biogeochemical processes in an aquifer system.</title>
        <authorList>
            <person name="Anantharaman K."/>
            <person name="Brown C.T."/>
            <person name="Hug L.A."/>
            <person name="Sharon I."/>
            <person name="Castelle C.J."/>
            <person name="Probst A.J."/>
            <person name="Thomas B.C."/>
            <person name="Singh A."/>
            <person name="Wilkins M.J."/>
            <person name="Karaoz U."/>
            <person name="Brodie E.L."/>
            <person name="Williams K.H."/>
            <person name="Hubbard S.S."/>
            <person name="Banfield J.F."/>
        </authorList>
    </citation>
    <scope>NUCLEOTIDE SEQUENCE [LARGE SCALE GENOMIC DNA]</scope>
</reference>
<dbReference type="EMBL" id="MGFD01000008">
    <property type="protein sequence ID" value="OGL99492.1"/>
    <property type="molecule type" value="Genomic_DNA"/>
</dbReference>
<dbReference type="AlphaFoldDB" id="A0A1F7W9L1"/>
<evidence type="ECO:0000313" key="1">
    <source>
        <dbReference type="EMBL" id="OGL99492.1"/>
    </source>
</evidence>